<comment type="caution">
    <text evidence="1">The sequence shown here is derived from an EMBL/GenBank/DDBJ whole genome shotgun (WGS) entry which is preliminary data.</text>
</comment>
<evidence type="ECO:0000313" key="2">
    <source>
        <dbReference type="Proteomes" id="UP000245474"/>
    </source>
</evidence>
<gene>
    <name evidence="1" type="ORF">DEM34_06690</name>
</gene>
<organism evidence="1 2">
    <name type="scientific">Sediminicurvatus halobius</name>
    <dbReference type="NCBI Taxonomy" id="2182432"/>
    <lineage>
        <taxon>Bacteria</taxon>
        <taxon>Pseudomonadati</taxon>
        <taxon>Pseudomonadota</taxon>
        <taxon>Gammaproteobacteria</taxon>
        <taxon>Chromatiales</taxon>
        <taxon>Ectothiorhodospiraceae</taxon>
        <taxon>Sediminicurvatus</taxon>
    </lineage>
</organism>
<dbReference type="OrthoDB" id="4528132at2"/>
<reference evidence="1 2" key="1">
    <citation type="submission" date="2018-05" db="EMBL/GenBank/DDBJ databases">
        <title>Spiribacter halobius sp. nov., a moderately halophilic bacterium isolated from marine solar saltern.</title>
        <authorList>
            <person name="Zheng W.-S."/>
            <person name="Lu D.-C."/>
            <person name="Du Z.-J."/>
        </authorList>
    </citation>
    <scope>NUCLEOTIDE SEQUENCE [LARGE SCALE GENOMIC DNA]</scope>
    <source>
        <strain evidence="1 2">E85</strain>
    </source>
</reference>
<dbReference type="Proteomes" id="UP000245474">
    <property type="component" value="Unassembled WGS sequence"/>
</dbReference>
<dbReference type="AlphaFoldDB" id="A0A2U2N477"/>
<accession>A0A2U2N477</accession>
<sequence length="362" mass="41073">MRRLNLHDIYTLKSPVDIDDIEKRVPNKLKKKVSEKIAFGGLLPPKSFESFLNIVSSLAPDSSRILSRFSEARYRRIQNLSSQVRATLAEQKEAVATALTIAGIGRDEIYGWDVNDKGTTTSFLDGLEQVRLREDPMVVNDLNSLPGYEAIRHTSHALVVFENTQSKLTVVLANRLPLEKQLGVDLIYYNETFSCFLMVQYKAMEEEGGQAVYRFPNQQLSDEIDRMRLVLSELRKVGPNAEADGFRLSENPFFLKICPRLVFDPDNIGLVKGMYLPLDYWDLLSEHPTTVGPKGGKRLSYNNVRRYFDNTEFVTIASGGWVGTTIAQSKHLESAIRSTLKSGRAVVFAVNIQTDRRHRRNR</sequence>
<name>A0A2U2N477_9GAMM</name>
<dbReference type="EMBL" id="QFFI01000008">
    <property type="protein sequence ID" value="PWG63883.1"/>
    <property type="molecule type" value="Genomic_DNA"/>
</dbReference>
<keyword evidence="2" id="KW-1185">Reference proteome</keyword>
<proteinExistence type="predicted"/>
<protein>
    <submittedName>
        <fullName evidence="1">Uncharacterized protein</fullName>
    </submittedName>
</protein>
<evidence type="ECO:0000313" key="1">
    <source>
        <dbReference type="EMBL" id="PWG63883.1"/>
    </source>
</evidence>